<evidence type="ECO:0000313" key="3">
    <source>
        <dbReference type="Proteomes" id="UP000068447"/>
    </source>
</evidence>
<dbReference type="Proteomes" id="UP000068447">
    <property type="component" value="Chromosome"/>
</dbReference>
<evidence type="ECO:0000259" key="1">
    <source>
        <dbReference type="Pfam" id="PF13539"/>
    </source>
</evidence>
<name>A0A0U3AB05_9ALTE</name>
<dbReference type="AlphaFoldDB" id="A0A0U3AB05"/>
<gene>
    <name evidence="2" type="ORF">AT746_08045</name>
</gene>
<dbReference type="STRING" id="1526571.AT746_08045"/>
<dbReference type="KEGG" id="lal:AT746_08045"/>
<accession>A0A0U3AB05</accession>
<dbReference type="SUPFAM" id="SSF55166">
    <property type="entry name" value="Hedgehog/DD-peptidase"/>
    <property type="match status" value="1"/>
</dbReference>
<sequence>MASRDLNDLVPAAKAKAEQVIRACEQATGFELLIYCTLRTLEEQARLYRQSRSRVEIDRKIAKFNQRGFAFLANILESVGPCYGPHVTNAAPGESWHNYGEAWDAVPLIGGKPAWNYLQAQMYWDAYGEAVRQVGMFWAGDWTGFREYPHAQVRAGSNPLKVLTPDTLQATLLENKLLKKTQLT</sequence>
<evidence type="ECO:0000313" key="2">
    <source>
        <dbReference type="EMBL" id="ALS98206.1"/>
    </source>
</evidence>
<dbReference type="CDD" id="cd14845">
    <property type="entry name" value="L-Ala-D-Glu_peptidase_like"/>
    <property type="match status" value="1"/>
</dbReference>
<organism evidence="2 3">
    <name type="scientific">Lacimicrobium alkaliphilum</name>
    <dbReference type="NCBI Taxonomy" id="1526571"/>
    <lineage>
        <taxon>Bacteria</taxon>
        <taxon>Pseudomonadati</taxon>
        <taxon>Pseudomonadota</taxon>
        <taxon>Gammaproteobacteria</taxon>
        <taxon>Alteromonadales</taxon>
        <taxon>Alteromonadaceae</taxon>
        <taxon>Lacimicrobium</taxon>
    </lineage>
</organism>
<dbReference type="InterPro" id="IPR039561">
    <property type="entry name" value="Peptidase_M15C"/>
</dbReference>
<dbReference type="OrthoDB" id="8479979at2"/>
<proteinExistence type="predicted"/>
<dbReference type="Pfam" id="PF13539">
    <property type="entry name" value="Peptidase_M15_4"/>
    <property type="match status" value="1"/>
</dbReference>
<keyword evidence="3" id="KW-1185">Reference proteome</keyword>
<feature type="domain" description="Peptidase M15C" evidence="1">
    <location>
        <begin position="92"/>
        <end position="152"/>
    </location>
</feature>
<protein>
    <recommendedName>
        <fullName evidence="1">Peptidase M15C domain-containing protein</fullName>
    </recommendedName>
</protein>
<dbReference type="RefSeq" id="WP_062478844.1">
    <property type="nucleotide sequence ID" value="NZ_CP013650.1"/>
</dbReference>
<reference evidence="2 3" key="1">
    <citation type="submission" date="2015-12" db="EMBL/GenBank/DDBJ databases">
        <title>Complete genome of Lacimicrobium alkaliphilum KCTC 32984.</title>
        <authorList>
            <person name="Kim S.-G."/>
            <person name="Lee Y.-J."/>
        </authorList>
    </citation>
    <scope>NUCLEOTIDE SEQUENCE [LARGE SCALE GENOMIC DNA]</scope>
    <source>
        <strain evidence="2 3">YelD216</strain>
    </source>
</reference>
<dbReference type="EMBL" id="CP013650">
    <property type="protein sequence ID" value="ALS98206.1"/>
    <property type="molecule type" value="Genomic_DNA"/>
</dbReference>
<dbReference type="Gene3D" id="3.30.1380.10">
    <property type="match status" value="1"/>
</dbReference>
<dbReference type="InterPro" id="IPR009045">
    <property type="entry name" value="Zn_M74/Hedgehog-like"/>
</dbReference>
<dbReference type="GO" id="GO:0008233">
    <property type="term" value="F:peptidase activity"/>
    <property type="evidence" value="ECO:0007669"/>
    <property type="project" value="InterPro"/>
</dbReference>